<evidence type="ECO:0000313" key="2">
    <source>
        <dbReference type="Proteomes" id="UP000452235"/>
    </source>
</evidence>
<dbReference type="EMBL" id="BLJY01000011">
    <property type="protein sequence ID" value="GFF20067.1"/>
    <property type="molecule type" value="Genomic_DNA"/>
</dbReference>
<reference evidence="1 2" key="1">
    <citation type="submission" date="2020-01" db="EMBL/GenBank/DDBJ databases">
        <title>Aspergillus terreus IFO 6365 whole genome shotgun sequence.</title>
        <authorList>
            <person name="Kanamasa S."/>
            <person name="Takahashi H."/>
        </authorList>
    </citation>
    <scope>NUCLEOTIDE SEQUENCE [LARGE SCALE GENOMIC DNA]</scope>
    <source>
        <strain evidence="1 2">IFO 6365</strain>
    </source>
</reference>
<accession>A0A5M3Z063</accession>
<evidence type="ECO:0000313" key="1">
    <source>
        <dbReference type="EMBL" id="GFF20067.1"/>
    </source>
</evidence>
<keyword evidence="2" id="KW-1185">Reference proteome</keyword>
<name>A0A5M3Z063_ASPTE</name>
<dbReference type="Proteomes" id="UP000452235">
    <property type="component" value="Unassembled WGS sequence"/>
</dbReference>
<protein>
    <submittedName>
        <fullName evidence="1">EF-Hand 1, calcium-binding site</fullName>
    </submittedName>
</protein>
<dbReference type="OrthoDB" id="37659at2759"/>
<organism evidence="1 2">
    <name type="scientific">Aspergillus terreus</name>
    <dbReference type="NCBI Taxonomy" id="33178"/>
    <lineage>
        <taxon>Eukaryota</taxon>
        <taxon>Fungi</taxon>
        <taxon>Dikarya</taxon>
        <taxon>Ascomycota</taxon>
        <taxon>Pezizomycotina</taxon>
        <taxon>Eurotiomycetes</taxon>
        <taxon>Eurotiomycetidae</taxon>
        <taxon>Eurotiales</taxon>
        <taxon>Aspergillaceae</taxon>
        <taxon>Aspergillus</taxon>
        <taxon>Aspergillus subgen. Circumdati</taxon>
    </lineage>
</organism>
<gene>
    <name evidence="1" type="ORF">ATEIFO6365_0011032700</name>
</gene>
<dbReference type="AlphaFoldDB" id="A0A5M3Z063"/>
<comment type="caution">
    <text evidence="1">The sequence shown here is derived from an EMBL/GenBank/DDBJ whole genome shotgun (WGS) entry which is preliminary data.</text>
</comment>
<sequence length="178" mass="20838">MFSSSPESDEPPRHRYKRLPAVEPEPSLPRPALHRPRAGKLIFHCMPFPTLHIAIYRPDESTLHDRWALYVREGFDYTVFEVIGEPEHFERNVDARDPSDSEEPLEFLLVAVLGRDDSVKVKLAAETVPLYNEMPEWDSRDYVLAVLDRLVEKEVLNEEDDYYIETWTALMEKKQPEL</sequence>
<proteinExistence type="predicted"/>